<dbReference type="AlphaFoldDB" id="A0A7G9Y6B6"/>
<dbReference type="PANTHER" id="PTHR30408:SF12">
    <property type="entry name" value="TYPE I RESTRICTION ENZYME MJAVIII SPECIFICITY SUBUNIT"/>
    <property type="match status" value="1"/>
</dbReference>
<gene>
    <name evidence="5" type="ORF">HMEJMANM_00019</name>
    <name evidence="6" type="ORF">LAPIAFBC_00032</name>
    <name evidence="7" type="ORF">LCOPCFJD_00001</name>
</gene>
<dbReference type="Pfam" id="PF01420">
    <property type="entry name" value="Methylase_S"/>
    <property type="match status" value="1"/>
</dbReference>
<evidence type="ECO:0000256" key="1">
    <source>
        <dbReference type="ARBA" id="ARBA00010923"/>
    </source>
</evidence>
<keyword evidence="3" id="KW-0238">DNA-binding</keyword>
<reference evidence="5" key="1">
    <citation type="submission" date="2020-06" db="EMBL/GenBank/DDBJ databases">
        <title>Unique genomic features of the anaerobic methanotrophic archaea.</title>
        <authorList>
            <person name="Chadwick G.L."/>
            <person name="Skennerton C.T."/>
            <person name="Laso-Perez R."/>
            <person name="Leu A.O."/>
            <person name="Speth D.R."/>
            <person name="Yu H."/>
            <person name="Morgan-Lang C."/>
            <person name="Hatzenpichler R."/>
            <person name="Goudeau D."/>
            <person name="Malmstrom R."/>
            <person name="Brazelton W.J."/>
            <person name="Woyke T."/>
            <person name="Hallam S.J."/>
            <person name="Tyson G.W."/>
            <person name="Wegener G."/>
            <person name="Boetius A."/>
            <person name="Orphan V."/>
        </authorList>
    </citation>
    <scope>NUCLEOTIDE SEQUENCE</scope>
</reference>
<comment type="similarity">
    <text evidence="1">Belongs to the type-I restriction system S methylase family.</text>
</comment>
<dbReference type="EMBL" id="MT630845">
    <property type="protein sequence ID" value="QNO43550.1"/>
    <property type="molecule type" value="Genomic_DNA"/>
</dbReference>
<dbReference type="InterPro" id="IPR044946">
    <property type="entry name" value="Restrct_endonuc_typeI_TRD_sf"/>
</dbReference>
<dbReference type="GO" id="GO:0009307">
    <property type="term" value="P:DNA restriction-modification system"/>
    <property type="evidence" value="ECO:0007669"/>
    <property type="project" value="UniProtKB-KW"/>
</dbReference>
<sequence>MSSGLALETGRGRWKWYPAYKDSGVEWLGEVPEHWTFLPLKRNWQVTDCKHKTVSFIDEGVPVASIGEVQDIDVDLYNAKMTTSEEYRELIDGGRKPKRGDIIYSRNATVGAAAFVNTDIDFCMGQDVCPISSKTNSQRFLVYQLRSLVVMNQLESLVVGATFKRINVAQIKNFIVACPSQKEQDAIAIHCDKVAHRNDIFIAKVHESISKLREYRTALISAAVTGKIDVREESAP</sequence>
<evidence type="ECO:0000313" key="7">
    <source>
        <dbReference type="EMBL" id="QNO44702.1"/>
    </source>
</evidence>
<evidence type="ECO:0000259" key="4">
    <source>
        <dbReference type="Pfam" id="PF01420"/>
    </source>
</evidence>
<evidence type="ECO:0000313" key="5">
    <source>
        <dbReference type="EMBL" id="QNO43550.1"/>
    </source>
</evidence>
<feature type="domain" description="Type I restriction modification DNA specificity" evidence="4">
    <location>
        <begin position="62"/>
        <end position="195"/>
    </location>
</feature>
<dbReference type="EMBL" id="MT631002">
    <property type="protein sequence ID" value="QNO44702.1"/>
    <property type="molecule type" value="Genomic_DNA"/>
</dbReference>
<dbReference type="SUPFAM" id="SSF116734">
    <property type="entry name" value="DNA methylase specificity domain"/>
    <property type="match status" value="1"/>
</dbReference>
<dbReference type="EMBL" id="MT630847">
    <property type="protein sequence ID" value="QNO43625.1"/>
    <property type="molecule type" value="Genomic_DNA"/>
</dbReference>
<dbReference type="PANTHER" id="PTHR30408">
    <property type="entry name" value="TYPE-1 RESTRICTION ENZYME ECOKI SPECIFICITY PROTEIN"/>
    <property type="match status" value="1"/>
</dbReference>
<dbReference type="Gene3D" id="1.10.287.1120">
    <property type="entry name" value="Bipartite methylase S protein"/>
    <property type="match status" value="1"/>
</dbReference>
<evidence type="ECO:0000256" key="2">
    <source>
        <dbReference type="ARBA" id="ARBA00022747"/>
    </source>
</evidence>
<proteinExistence type="inferred from homology"/>
<name>A0A7G9Y6B6_9EURY</name>
<dbReference type="Gene3D" id="3.90.220.20">
    <property type="entry name" value="DNA methylase specificity domains"/>
    <property type="match status" value="1"/>
</dbReference>
<dbReference type="InterPro" id="IPR052021">
    <property type="entry name" value="Type-I_RS_S_subunit"/>
</dbReference>
<evidence type="ECO:0000256" key="3">
    <source>
        <dbReference type="ARBA" id="ARBA00023125"/>
    </source>
</evidence>
<dbReference type="GO" id="GO:0003677">
    <property type="term" value="F:DNA binding"/>
    <property type="evidence" value="ECO:0007669"/>
    <property type="project" value="UniProtKB-KW"/>
</dbReference>
<evidence type="ECO:0000313" key="6">
    <source>
        <dbReference type="EMBL" id="QNO43625.1"/>
    </source>
</evidence>
<dbReference type="InterPro" id="IPR000055">
    <property type="entry name" value="Restrct_endonuc_typeI_TRD"/>
</dbReference>
<accession>A0A7G9Y6B6</accession>
<protein>
    <submittedName>
        <fullName evidence="5">Type-1 restriction enzyme MjaXIP specificity protein</fullName>
    </submittedName>
</protein>
<keyword evidence="2" id="KW-0680">Restriction system</keyword>
<organism evidence="5">
    <name type="scientific">Candidatus Methanogaster sp. ANME-2c ERB4</name>
    <dbReference type="NCBI Taxonomy" id="2759911"/>
    <lineage>
        <taxon>Archaea</taxon>
        <taxon>Methanobacteriati</taxon>
        <taxon>Methanobacteriota</taxon>
        <taxon>Stenosarchaea group</taxon>
        <taxon>Methanomicrobia</taxon>
        <taxon>Methanosarcinales</taxon>
        <taxon>ANME-2 cluster</taxon>
        <taxon>Candidatus Methanogasteraceae</taxon>
        <taxon>Candidatus Methanogaster</taxon>
    </lineage>
</organism>